<feature type="compositionally biased region" description="Low complexity" evidence="5">
    <location>
        <begin position="626"/>
        <end position="646"/>
    </location>
</feature>
<dbReference type="Pfam" id="PF07167">
    <property type="entry name" value="PhaC_N"/>
    <property type="match status" value="1"/>
</dbReference>
<dbReference type="Gene3D" id="3.40.50.1820">
    <property type="entry name" value="alpha/beta hydrolase"/>
    <property type="match status" value="1"/>
</dbReference>
<keyword evidence="8" id="KW-1185">Reference proteome</keyword>
<dbReference type="KEGG" id="mmr:Mmar10_1509"/>
<dbReference type="InterPro" id="IPR010963">
    <property type="entry name" value="PHA_synth_I"/>
</dbReference>
<dbReference type="Proteomes" id="UP000001964">
    <property type="component" value="Chromosome"/>
</dbReference>
<dbReference type="eggNOG" id="COG3243">
    <property type="taxonomic scope" value="Bacteria"/>
</dbReference>
<dbReference type="GO" id="GO:0016746">
    <property type="term" value="F:acyltransferase activity"/>
    <property type="evidence" value="ECO:0007669"/>
    <property type="project" value="UniProtKB-KW"/>
</dbReference>
<name>Q0API6_MARMM</name>
<evidence type="ECO:0000256" key="1">
    <source>
        <dbReference type="ARBA" id="ARBA00004496"/>
    </source>
</evidence>
<dbReference type="InterPro" id="IPR010941">
    <property type="entry name" value="PhaC_N"/>
</dbReference>
<feature type="compositionally biased region" description="Basic and acidic residues" evidence="5">
    <location>
        <begin position="587"/>
        <end position="600"/>
    </location>
</feature>
<dbReference type="InterPro" id="IPR051321">
    <property type="entry name" value="PHA/PHB_synthase"/>
</dbReference>
<evidence type="ECO:0000313" key="7">
    <source>
        <dbReference type="EMBL" id="ABI65801.1"/>
    </source>
</evidence>
<evidence type="ECO:0000256" key="2">
    <source>
        <dbReference type="ARBA" id="ARBA00022490"/>
    </source>
</evidence>
<evidence type="ECO:0000259" key="6">
    <source>
        <dbReference type="Pfam" id="PF07167"/>
    </source>
</evidence>
<sequence length="677" mass="75104">MSDTTGKGSTGTTGADWSRLSEKELETLDTLSRNLMQASLKSQQLMSDVMRKALDGDPVLPNADPFHSAPEFQEVWQKIVGQPDLMMRAQADLMKGYIDLWSNTSKRMMRDDGPVSSAIEPEAGDKRWRSSEWTENPVFDAIKQSYLLNQHFLMGLVGSVDGVDERTKRKVEFLTRMMTDALSPTNFALTNPDVIRETVESQGVNLTRGLQNLLDDLSSGSGRLALKQTDMEGFQVGRDMATAPGEVVFENDLMELIQYAPTTETVKQRPLLIAPPWINKFYIMDLREKNSMIRWLTAQGFTVFLISWVNPGPELKDKTFNDYMHEGLFAALHAIEAATGETSVNAVGYCVAGTMLSTALAWLEAEGRSDRIASATFFAAQSDFEKAGDLLIFIDDVWMKEIERIMDSQGGVLDGRSMADTFNLLRTNDLVWSFVVNNYLLGRQPQAFDLLFWNADQTRMPKALHLWYLDNFYKNNRLARGELELGGHRLDLGAVKTPVYIQASKEDHIAPYPSVYRAARLYGGPVRFVMAGSGHIAGVINHPDAKKYQYWTNDELPETVEAWIEGASETPGSWWGNWRDWLAERSGDDIPARQPGDGKLKPLRKAPGRNVLVRSDAGKAGATQEAAPSAPASPKSTSTKSASAKSAKTKAGKTKSGKPASGKTTPRKPRKSPQKTT</sequence>
<dbReference type="HOGENOM" id="CLU_017387_1_0_5"/>
<dbReference type="PANTHER" id="PTHR36837:SF5">
    <property type="entry name" value="POLY-3-HYDROXYBUTYRATE SYNTHASE"/>
    <property type="match status" value="1"/>
</dbReference>
<organism evidence="7 8">
    <name type="scientific">Maricaulis maris (strain MCS10)</name>
    <name type="common">Caulobacter maris</name>
    <dbReference type="NCBI Taxonomy" id="394221"/>
    <lineage>
        <taxon>Bacteria</taxon>
        <taxon>Pseudomonadati</taxon>
        <taxon>Pseudomonadota</taxon>
        <taxon>Alphaproteobacteria</taxon>
        <taxon>Maricaulales</taxon>
        <taxon>Maricaulaceae</taxon>
        <taxon>Maricaulis</taxon>
    </lineage>
</organism>
<evidence type="ECO:0000256" key="4">
    <source>
        <dbReference type="ARBA" id="ARBA00023315"/>
    </source>
</evidence>
<comment type="subcellular location">
    <subcellularLocation>
        <location evidence="1">Cytoplasm</location>
    </subcellularLocation>
</comment>
<feature type="compositionally biased region" description="Low complexity" evidence="5">
    <location>
        <begin position="1"/>
        <end position="14"/>
    </location>
</feature>
<dbReference type="AlphaFoldDB" id="Q0API6"/>
<evidence type="ECO:0000256" key="3">
    <source>
        <dbReference type="ARBA" id="ARBA00022679"/>
    </source>
</evidence>
<dbReference type="OrthoDB" id="7208816at2"/>
<keyword evidence="2" id="KW-0963">Cytoplasm</keyword>
<dbReference type="NCBIfam" id="TIGR01838">
    <property type="entry name" value="PHA_synth_I"/>
    <property type="match status" value="1"/>
</dbReference>
<evidence type="ECO:0000313" key="8">
    <source>
        <dbReference type="Proteomes" id="UP000001964"/>
    </source>
</evidence>
<evidence type="ECO:0000256" key="5">
    <source>
        <dbReference type="SAM" id="MobiDB-lite"/>
    </source>
</evidence>
<protein>
    <submittedName>
        <fullName evidence="7">Poly(R)-hydroxyalkanoic acid synthase, class I</fullName>
    </submittedName>
</protein>
<keyword evidence="3" id="KW-0808">Transferase</keyword>
<dbReference type="PANTHER" id="PTHR36837">
    <property type="entry name" value="POLY(3-HYDROXYALKANOATE) POLYMERASE SUBUNIT PHAC"/>
    <property type="match status" value="1"/>
</dbReference>
<reference evidence="7 8" key="1">
    <citation type="submission" date="2006-08" db="EMBL/GenBank/DDBJ databases">
        <title>Complete sequence of Maricaulis maris MCS10.</title>
        <authorList>
            <consortium name="US DOE Joint Genome Institute"/>
            <person name="Copeland A."/>
            <person name="Lucas S."/>
            <person name="Lapidus A."/>
            <person name="Barry K."/>
            <person name="Detter J.C."/>
            <person name="Glavina del Rio T."/>
            <person name="Hammon N."/>
            <person name="Israni S."/>
            <person name="Dalin E."/>
            <person name="Tice H."/>
            <person name="Pitluck S."/>
            <person name="Saunders E."/>
            <person name="Brettin T."/>
            <person name="Bruce D."/>
            <person name="Han C."/>
            <person name="Tapia R."/>
            <person name="Gilna P."/>
            <person name="Schmutz J."/>
            <person name="Larimer F."/>
            <person name="Land M."/>
            <person name="Hauser L."/>
            <person name="Kyrpides N."/>
            <person name="Mikhailova N."/>
            <person name="Viollier P."/>
            <person name="Stephens C."/>
            <person name="Richardson P."/>
        </authorList>
    </citation>
    <scope>NUCLEOTIDE SEQUENCE [LARGE SCALE GENOMIC DNA]</scope>
    <source>
        <strain evidence="7 8">MCS10</strain>
    </source>
</reference>
<feature type="compositionally biased region" description="Basic residues" evidence="5">
    <location>
        <begin position="647"/>
        <end position="656"/>
    </location>
</feature>
<dbReference type="GO" id="GO:0042619">
    <property type="term" value="P:poly-hydroxybutyrate biosynthetic process"/>
    <property type="evidence" value="ECO:0007669"/>
    <property type="project" value="InterPro"/>
</dbReference>
<keyword evidence="4" id="KW-0012">Acyltransferase</keyword>
<dbReference type="InterPro" id="IPR029058">
    <property type="entry name" value="AB_hydrolase_fold"/>
</dbReference>
<feature type="region of interest" description="Disordered" evidence="5">
    <location>
        <begin position="587"/>
        <end position="677"/>
    </location>
</feature>
<feature type="region of interest" description="Disordered" evidence="5">
    <location>
        <begin position="1"/>
        <end position="21"/>
    </location>
</feature>
<dbReference type="RefSeq" id="WP_011643448.1">
    <property type="nucleotide sequence ID" value="NC_008347.1"/>
</dbReference>
<proteinExistence type="predicted"/>
<dbReference type="GO" id="GO:0005737">
    <property type="term" value="C:cytoplasm"/>
    <property type="evidence" value="ECO:0007669"/>
    <property type="project" value="UniProtKB-SubCell"/>
</dbReference>
<gene>
    <name evidence="7" type="ordered locus">Mmar10_1509</name>
</gene>
<dbReference type="SUPFAM" id="SSF53474">
    <property type="entry name" value="alpha/beta-Hydrolases"/>
    <property type="match status" value="1"/>
</dbReference>
<dbReference type="EMBL" id="CP000449">
    <property type="protein sequence ID" value="ABI65801.1"/>
    <property type="molecule type" value="Genomic_DNA"/>
</dbReference>
<feature type="compositionally biased region" description="Basic residues" evidence="5">
    <location>
        <begin position="665"/>
        <end position="677"/>
    </location>
</feature>
<feature type="domain" description="Poly-beta-hydroxybutyrate polymerase N-terminal" evidence="6">
    <location>
        <begin position="125"/>
        <end position="296"/>
    </location>
</feature>
<accession>Q0API6</accession>
<dbReference type="STRING" id="394221.Mmar10_1509"/>